<dbReference type="EMBL" id="JYDI01000523">
    <property type="protein sequence ID" value="KRY44628.1"/>
    <property type="molecule type" value="Genomic_DNA"/>
</dbReference>
<organism evidence="6 7">
    <name type="scientific">Trichinella britovi</name>
    <name type="common">Parasitic roundworm</name>
    <dbReference type="NCBI Taxonomy" id="45882"/>
    <lineage>
        <taxon>Eukaryota</taxon>
        <taxon>Metazoa</taxon>
        <taxon>Ecdysozoa</taxon>
        <taxon>Nematoda</taxon>
        <taxon>Enoplea</taxon>
        <taxon>Dorylaimia</taxon>
        <taxon>Trichinellida</taxon>
        <taxon>Trichinellidae</taxon>
        <taxon>Trichinella</taxon>
    </lineage>
</organism>
<evidence type="ECO:0000256" key="2">
    <source>
        <dbReference type="PROSITE-ProRule" id="PRU00047"/>
    </source>
</evidence>
<dbReference type="InterPro" id="IPR041588">
    <property type="entry name" value="Integrase_H2C2"/>
</dbReference>
<dbReference type="GO" id="GO:0008270">
    <property type="term" value="F:zinc ion binding"/>
    <property type="evidence" value="ECO:0007669"/>
    <property type="project" value="UniProtKB-KW"/>
</dbReference>
<dbReference type="STRING" id="45882.A0A0V1C5M4"/>
<dbReference type="Pfam" id="PF00098">
    <property type="entry name" value="zf-CCHC"/>
    <property type="match status" value="1"/>
</dbReference>
<comment type="caution">
    <text evidence="6">The sequence shown here is derived from an EMBL/GenBank/DDBJ whole genome shotgun (WGS) entry which is preliminary data.</text>
</comment>
<feature type="coiled-coil region" evidence="3">
    <location>
        <begin position="203"/>
        <end position="230"/>
    </location>
</feature>
<dbReference type="OrthoDB" id="5920102at2759"/>
<dbReference type="InterPro" id="IPR054465">
    <property type="entry name" value="Integrase_p58-like_C"/>
</dbReference>
<dbReference type="GO" id="GO:0019899">
    <property type="term" value="F:enzyme binding"/>
    <property type="evidence" value="ECO:0007669"/>
    <property type="project" value="UniProtKB-ARBA"/>
</dbReference>
<name>A0A0V1C5M4_TRIBR</name>
<dbReference type="FunFam" id="1.10.340.70:FF:000001">
    <property type="entry name" value="Retrovirus-related Pol polyprotein from transposon gypsy-like Protein"/>
    <property type="match status" value="1"/>
</dbReference>
<proteinExistence type="predicted"/>
<gene>
    <name evidence="6" type="ORF">T03_17197</name>
</gene>
<evidence type="ECO:0000313" key="7">
    <source>
        <dbReference type="Proteomes" id="UP000054653"/>
    </source>
</evidence>
<evidence type="ECO:0000259" key="5">
    <source>
        <dbReference type="PROSITE" id="PS50158"/>
    </source>
</evidence>
<evidence type="ECO:0000313" key="6">
    <source>
        <dbReference type="EMBL" id="KRY44628.1"/>
    </source>
</evidence>
<dbReference type="Pfam" id="PF17921">
    <property type="entry name" value="Integrase_H2C2"/>
    <property type="match status" value="1"/>
</dbReference>
<dbReference type="Gene3D" id="1.10.340.70">
    <property type="match status" value="1"/>
</dbReference>
<keyword evidence="2" id="KW-0863">Zinc-finger</keyword>
<dbReference type="Proteomes" id="UP000054653">
    <property type="component" value="Unassembled WGS sequence"/>
</dbReference>
<dbReference type="InterPro" id="IPR036875">
    <property type="entry name" value="Znf_CCHC_sf"/>
</dbReference>
<dbReference type="InterPro" id="IPR001878">
    <property type="entry name" value="Znf_CCHC"/>
</dbReference>
<protein>
    <recommendedName>
        <fullName evidence="1">RNA-directed DNA polymerase</fullName>
        <ecNumber evidence="1">2.7.7.49</ecNumber>
    </recommendedName>
</protein>
<evidence type="ECO:0000256" key="3">
    <source>
        <dbReference type="SAM" id="Coils"/>
    </source>
</evidence>
<dbReference type="GO" id="GO:0003964">
    <property type="term" value="F:RNA-directed DNA polymerase activity"/>
    <property type="evidence" value="ECO:0007669"/>
    <property type="project" value="UniProtKB-EC"/>
</dbReference>
<dbReference type="PANTHER" id="PTHR37984">
    <property type="entry name" value="PROTEIN CBG26694"/>
    <property type="match status" value="1"/>
</dbReference>
<dbReference type="InterPro" id="IPR050951">
    <property type="entry name" value="Retrovirus_Pol_polyprotein"/>
</dbReference>
<dbReference type="PANTHER" id="PTHR37984:SF5">
    <property type="entry name" value="PROTEIN NYNRIN-LIKE"/>
    <property type="match status" value="1"/>
</dbReference>
<dbReference type="EC" id="2.7.7.49" evidence="1"/>
<accession>A0A0V1C5M4</accession>
<feature type="region of interest" description="Disordered" evidence="4">
    <location>
        <begin position="1"/>
        <end position="41"/>
    </location>
</feature>
<dbReference type="AlphaFoldDB" id="A0A0V1C5M4"/>
<keyword evidence="2" id="KW-0479">Metal-binding</keyword>
<keyword evidence="3" id="KW-0175">Coiled coil</keyword>
<feature type="region of interest" description="Disordered" evidence="4">
    <location>
        <begin position="404"/>
        <end position="423"/>
    </location>
</feature>
<keyword evidence="7" id="KW-1185">Reference proteome</keyword>
<dbReference type="Gene3D" id="4.10.60.10">
    <property type="entry name" value="Zinc finger, CCHC-type"/>
    <property type="match status" value="1"/>
</dbReference>
<dbReference type="GO" id="GO:0003676">
    <property type="term" value="F:nucleic acid binding"/>
    <property type="evidence" value="ECO:0007669"/>
    <property type="project" value="InterPro"/>
</dbReference>
<feature type="region of interest" description="Disordered" evidence="4">
    <location>
        <begin position="625"/>
        <end position="655"/>
    </location>
</feature>
<dbReference type="PROSITE" id="PS50158">
    <property type="entry name" value="ZF_CCHC"/>
    <property type="match status" value="1"/>
</dbReference>
<evidence type="ECO:0000256" key="4">
    <source>
        <dbReference type="SAM" id="MobiDB-lite"/>
    </source>
</evidence>
<evidence type="ECO:0000256" key="1">
    <source>
        <dbReference type="ARBA" id="ARBA00012493"/>
    </source>
</evidence>
<feature type="compositionally biased region" description="Polar residues" evidence="4">
    <location>
        <begin position="29"/>
        <end position="39"/>
    </location>
</feature>
<keyword evidence="2" id="KW-0862">Zinc</keyword>
<dbReference type="Pfam" id="PF22938">
    <property type="entry name" value="Integrase_p58_C"/>
    <property type="match status" value="1"/>
</dbReference>
<dbReference type="SUPFAM" id="SSF57756">
    <property type="entry name" value="Retrovirus zinc finger-like domains"/>
    <property type="match status" value="1"/>
</dbReference>
<reference evidence="6 7" key="1">
    <citation type="submission" date="2015-01" db="EMBL/GenBank/DDBJ databases">
        <title>Evolution of Trichinella species and genotypes.</title>
        <authorList>
            <person name="Korhonen P.K."/>
            <person name="Edoardo P."/>
            <person name="Giuseppe L.R."/>
            <person name="Gasser R.B."/>
        </authorList>
    </citation>
    <scope>NUCLEOTIDE SEQUENCE [LARGE SCALE GENOMIC DNA]</scope>
    <source>
        <strain evidence="6">ISS120</strain>
    </source>
</reference>
<sequence length="655" mass="72764">MAKRRRDRASEGEPAMSDNRRTGADPEEANQTTPPSGSLQWGPVQELIVRGIGNACYGSPPTFSPGIDPVEWLKSIEDFFVVTGVPSSQQAASAGLSVNIAVRRKLFSPGSPRYISWDELKRRFLDIYGHEFAQEVAELGCRAGKSENGLVARFICGVASKEVHRELRLREPTTLVKAHQLAENAAELETEVGEVGCNADARNDNLAQAVEALTRRFAQLQTTLERSNSRRPAPRATECFRCGEQGHFRRDCPQLQTRTRPARALNSGNGDCRLLAMTELQAGHAPSVAGKLNGLEISLLLDSGAKPPEAPSCSATGEECASAARGRCCWRGRIHVAVVESLVEPGILGTNFLDQYVKLIDWQAGEMTMTDGSRVRIIHEPASSTRPGIGCAWITASPREVPMEETVGEGPENDSGRKHQNADALSQRGCKLGGLECSPAERDRIVVHEGTICRKWETPDTGETRLLQVIPRQRIPEILATIHNQQSGVYLSVTKTLAKGRQRYYWPQQREDVEDWCRACQTCAARAVPTKKPQAPMQLYEAVRESTGREQGHQKFWKDSKAHGPMYETGDQVWMQVPDKTKLGTYWDGPYEVQKKLDWNTYRVKEMKGRRQRLVVHFDRLKLYNGSQPAGEGRQKPRKKGRPGDPPSCGTQYMT</sequence>
<dbReference type="SMART" id="SM00343">
    <property type="entry name" value="ZnF_C2HC"/>
    <property type="match status" value="1"/>
</dbReference>
<feature type="domain" description="CCHC-type" evidence="5">
    <location>
        <begin position="239"/>
        <end position="254"/>
    </location>
</feature>